<keyword evidence="3" id="KW-1185">Reference proteome</keyword>
<name>A0AAV2HNA5_LYMST</name>
<dbReference type="EMBL" id="CAXITT010000194">
    <property type="protein sequence ID" value="CAL1535182.1"/>
    <property type="molecule type" value="Genomic_DNA"/>
</dbReference>
<proteinExistence type="predicted"/>
<accession>A0AAV2HNA5</accession>
<feature type="compositionally biased region" description="Basic and acidic residues" evidence="1">
    <location>
        <begin position="103"/>
        <end position="120"/>
    </location>
</feature>
<dbReference type="Proteomes" id="UP001497497">
    <property type="component" value="Unassembled WGS sequence"/>
</dbReference>
<evidence type="ECO:0000256" key="1">
    <source>
        <dbReference type="SAM" id="MobiDB-lite"/>
    </source>
</evidence>
<feature type="compositionally biased region" description="Polar residues" evidence="1">
    <location>
        <begin position="62"/>
        <end position="81"/>
    </location>
</feature>
<organism evidence="2 3">
    <name type="scientific">Lymnaea stagnalis</name>
    <name type="common">Great pond snail</name>
    <name type="synonym">Helix stagnalis</name>
    <dbReference type="NCBI Taxonomy" id="6523"/>
    <lineage>
        <taxon>Eukaryota</taxon>
        <taxon>Metazoa</taxon>
        <taxon>Spiralia</taxon>
        <taxon>Lophotrochozoa</taxon>
        <taxon>Mollusca</taxon>
        <taxon>Gastropoda</taxon>
        <taxon>Heterobranchia</taxon>
        <taxon>Euthyneura</taxon>
        <taxon>Panpulmonata</taxon>
        <taxon>Hygrophila</taxon>
        <taxon>Lymnaeoidea</taxon>
        <taxon>Lymnaeidae</taxon>
        <taxon>Lymnaea</taxon>
    </lineage>
</organism>
<evidence type="ECO:0000313" key="3">
    <source>
        <dbReference type="Proteomes" id="UP001497497"/>
    </source>
</evidence>
<comment type="caution">
    <text evidence="2">The sequence shown here is derived from an EMBL/GenBank/DDBJ whole genome shotgun (WGS) entry which is preliminary data.</text>
</comment>
<feature type="region of interest" description="Disordered" evidence="1">
    <location>
        <begin position="1"/>
        <end position="130"/>
    </location>
</feature>
<reference evidence="2 3" key="1">
    <citation type="submission" date="2024-04" db="EMBL/GenBank/DDBJ databases">
        <authorList>
            <consortium name="Genoscope - CEA"/>
            <person name="William W."/>
        </authorList>
    </citation>
    <scope>NUCLEOTIDE SEQUENCE [LARGE SCALE GENOMIC DNA]</scope>
</reference>
<evidence type="ECO:0000313" key="2">
    <source>
        <dbReference type="EMBL" id="CAL1535182.1"/>
    </source>
</evidence>
<sequence>MPQSFPEEANMGVCSPIKSGNTPDNSKHVKSVDSSTSIFMPDRIPFKSVHSAGMSDDKCKSDSTISKLSNSPIGPSLNASLEKTPKFKFRKSTNTPKPKKHRNPSDKKFTESPRGCDNRQHQRNLQSTDR</sequence>
<gene>
    <name evidence="2" type="ORF">GSLYS_00009142001</name>
</gene>
<protein>
    <submittedName>
        <fullName evidence="2">Uncharacterized protein</fullName>
    </submittedName>
</protein>
<dbReference type="AlphaFoldDB" id="A0AAV2HNA5"/>
<feature type="compositionally biased region" description="Basic residues" evidence="1">
    <location>
        <begin position="86"/>
        <end position="102"/>
    </location>
</feature>